<proteinExistence type="inferred from homology"/>
<evidence type="ECO:0000256" key="3">
    <source>
        <dbReference type="ARBA" id="ARBA00022448"/>
    </source>
</evidence>
<comment type="subcellular location">
    <subcellularLocation>
        <location evidence="1">Membrane</location>
        <topology evidence="1">Multi-pass membrane protein</topology>
    </subcellularLocation>
</comment>
<feature type="transmembrane region" description="Helical" evidence="9">
    <location>
        <begin position="47"/>
        <end position="70"/>
    </location>
</feature>
<dbReference type="AlphaFoldDB" id="A0A9W7YG00"/>
<dbReference type="Proteomes" id="UP001143981">
    <property type="component" value="Unassembled WGS sequence"/>
</dbReference>
<evidence type="ECO:0000256" key="1">
    <source>
        <dbReference type="ARBA" id="ARBA00004141"/>
    </source>
</evidence>
<evidence type="ECO:0000256" key="2">
    <source>
        <dbReference type="ARBA" id="ARBA00008873"/>
    </source>
</evidence>
<name>A0A9W7YG00_9FUNG</name>
<dbReference type="InterPro" id="IPR058533">
    <property type="entry name" value="Cation_efflux_TM"/>
</dbReference>
<comment type="caution">
    <text evidence="11">The sequence shown here is derived from an EMBL/GenBank/DDBJ whole genome shotgun (WGS) entry which is preliminary data.</text>
</comment>
<evidence type="ECO:0000256" key="7">
    <source>
        <dbReference type="ARBA" id="ARBA00023136"/>
    </source>
</evidence>
<feature type="transmembrane region" description="Helical" evidence="9">
    <location>
        <begin position="216"/>
        <end position="233"/>
    </location>
</feature>
<dbReference type="GO" id="GO:0016020">
    <property type="term" value="C:membrane"/>
    <property type="evidence" value="ECO:0007669"/>
    <property type="project" value="UniProtKB-SubCell"/>
</dbReference>
<dbReference type="EMBL" id="JANBOI010000028">
    <property type="protein sequence ID" value="KAJ1735396.1"/>
    <property type="molecule type" value="Genomic_DNA"/>
</dbReference>
<dbReference type="Pfam" id="PF01545">
    <property type="entry name" value="Cation_efflux"/>
    <property type="match status" value="1"/>
</dbReference>
<dbReference type="NCBIfam" id="TIGR01297">
    <property type="entry name" value="CDF"/>
    <property type="match status" value="1"/>
</dbReference>
<organism evidence="11 12">
    <name type="scientific">Coemansia biformis</name>
    <dbReference type="NCBI Taxonomy" id="1286918"/>
    <lineage>
        <taxon>Eukaryota</taxon>
        <taxon>Fungi</taxon>
        <taxon>Fungi incertae sedis</taxon>
        <taxon>Zoopagomycota</taxon>
        <taxon>Kickxellomycotina</taxon>
        <taxon>Kickxellomycetes</taxon>
        <taxon>Kickxellales</taxon>
        <taxon>Kickxellaceae</taxon>
        <taxon>Coemansia</taxon>
    </lineage>
</organism>
<comment type="similarity">
    <text evidence="2">Belongs to the cation diffusion facilitator (CDF) transporter (TC 2.A.4) family. SLC30A subfamily.</text>
</comment>
<dbReference type="GO" id="GO:0005385">
    <property type="term" value="F:zinc ion transmembrane transporter activity"/>
    <property type="evidence" value="ECO:0007669"/>
    <property type="project" value="InterPro"/>
</dbReference>
<keyword evidence="6" id="KW-0406">Ion transport</keyword>
<evidence type="ECO:0000256" key="6">
    <source>
        <dbReference type="ARBA" id="ARBA00023065"/>
    </source>
</evidence>
<evidence type="ECO:0000313" key="11">
    <source>
        <dbReference type="EMBL" id="KAJ1735396.1"/>
    </source>
</evidence>
<evidence type="ECO:0000256" key="4">
    <source>
        <dbReference type="ARBA" id="ARBA00022692"/>
    </source>
</evidence>
<dbReference type="FunFam" id="1.20.1510.10:FF:000033">
    <property type="entry name" value="Unplaced genomic scaffold supercont1.9, whole genome shotgun sequence"/>
    <property type="match status" value="1"/>
</dbReference>
<dbReference type="SUPFAM" id="SSF161111">
    <property type="entry name" value="Cation efflux protein transmembrane domain-like"/>
    <property type="match status" value="1"/>
</dbReference>
<feature type="transmembrane region" description="Helical" evidence="9">
    <location>
        <begin position="91"/>
        <end position="110"/>
    </location>
</feature>
<evidence type="ECO:0000256" key="9">
    <source>
        <dbReference type="SAM" id="Phobius"/>
    </source>
</evidence>
<feature type="domain" description="Cation efflux protein transmembrane" evidence="10">
    <location>
        <begin position="21"/>
        <end position="241"/>
    </location>
</feature>
<keyword evidence="4 9" id="KW-0812">Transmembrane</keyword>
<dbReference type="GO" id="GO:0005794">
    <property type="term" value="C:Golgi apparatus"/>
    <property type="evidence" value="ECO:0007669"/>
    <property type="project" value="TreeGrafter"/>
</dbReference>
<protein>
    <submittedName>
        <fullName evidence="11">Zinc transporter msc2</fullName>
    </submittedName>
</protein>
<dbReference type="GO" id="GO:1904257">
    <property type="term" value="P:zinc ion import into Golgi lumen"/>
    <property type="evidence" value="ECO:0007669"/>
    <property type="project" value="TreeGrafter"/>
</dbReference>
<feature type="region of interest" description="Disordered" evidence="8">
    <location>
        <begin position="151"/>
        <end position="177"/>
    </location>
</feature>
<dbReference type="PANTHER" id="PTHR45755">
    <property type="match status" value="1"/>
</dbReference>
<dbReference type="InterPro" id="IPR045316">
    <property type="entry name" value="Msc2-like"/>
</dbReference>
<dbReference type="GO" id="GO:0031410">
    <property type="term" value="C:cytoplasmic vesicle"/>
    <property type="evidence" value="ECO:0007669"/>
    <property type="project" value="TreeGrafter"/>
</dbReference>
<evidence type="ECO:0000259" key="10">
    <source>
        <dbReference type="Pfam" id="PF01545"/>
    </source>
</evidence>
<evidence type="ECO:0000313" key="12">
    <source>
        <dbReference type="Proteomes" id="UP001143981"/>
    </source>
</evidence>
<evidence type="ECO:0000256" key="5">
    <source>
        <dbReference type="ARBA" id="ARBA00022989"/>
    </source>
</evidence>
<dbReference type="PANTHER" id="PTHR45755:SF4">
    <property type="entry name" value="ZINC TRANSPORTER 7"/>
    <property type="match status" value="1"/>
</dbReference>
<sequence>AARRARQFVRVILDDGESRSIFMFLLLNLSYMFVQIAYGYITNSLGLISDAIHMLFDCMALAIGLVAAVMSRWPPDESFTFGYGRIELLSGFANGVFLMLISVSIFFEAVERLMHPPEMNTHRLLLVSFGGLLVNLFGMLAFNGHHHHHHHGGSCSHGHKGDVSHDHGHGHGHGHHRSQNMQGVFLHVMADTLGSVGVIVSTLLIQRFGWTGFDPLASIAIAGLIFASVVPLVRDSMHMLLLRLPDHSQEEVREAVAQIAEQTSGISQPVKAQFWPVTEAQIMGIVHVYIDPNRANAADEIPLCVVELRKQIARDISSTVQACVSGLQDVYVHVDVEDTG</sequence>
<reference evidence="11" key="1">
    <citation type="submission" date="2022-07" db="EMBL/GenBank/DDBJ databases">
        <title>Phylogenomic reconstructions and comparative analyses of Kickxellomycotina fungi.</title>
        <authorList>
            <person name="Reynolds N.K."/>
            <person name="Stajich J.E."/>
            <person name="Barry K."/>
            <person name="Grigoriev I.V."/>
            <person name="Crous P."/>
            <person name="Smith M.E."/>
        </authorList>
    </citation>
    <scope>NUCLEOTIDE SEQUENCE</scope>
    <source>
        <strain evidence="11">BCRC 34381</strain>
    </source>
</reference>
<feature type="transmembrane region" description="Helical" evidence="9">
    <location>
        <begin position="21"/>
        <end position="41"/>
    </location>
</feature>
<evidence type="ECO:0000256" key="8">
    <source>
        <dbReference type="SAM" id="MobiDB-lite"/>
    </source>
</evidence>
<accession>A0A9W7YG00</accession>
<gene>
    <name evidence="11" type="primary">MSC2</name>
    <name evidence="11" type="ORF">LPJ61_000560</name>
</gene>
<keyword evidence="12" id="KW-1185">Reference proteome</keyword>
<feature type="transmembrane region" description="Helical" evidence="9">
    <location>
        <begin position="122"/>
        <end position="142"/>
    </location>
</feature>
<feature type="compositionally biased region" description="Basic and acidic residues" evidence="8">
    <location>
        <begin position="159"/>
        <end position="169"/>
    </location>
</feature>
<dbReference type="OrthoDB" id="78669at2759"/>
<keyword evidence="3" id="KW-0813">Transport</keyword>
<feature type="transmembrane region" description="Helical" evidence="9">
    <location>
        <begin position="184"/>
        <end position="204"/>
    </location>
</feature>
<keyword evidence="7 9" id="KW-0472">Membrane</keyword>
<dbReference type="InterPro" id="IPR002524">
    <property type="entry name" value="Cation_efflux"/>
</dbReference>
<dbReference type="GO" id="GO:0006882">
    <property type="term" value="P:intracellular zinc ion homeostasis"/>
    <property type="evidence" value="ECO:0007669"/>
    <property type="project" value="InterPro"/>
</dbReference>
<dbReference type="InterPro" id="IPR027469">
    <property type="entry name" value="Cation_efflux_TMD_sf"/>
</dbReference>
<dbReference type="Gene3D" id="1.20.1510.10">
    <property type="entry name" value="Cation efflux protein transmembrane domain"/>
    <property type="match status" value="1"/>
</dbReference>
<feature type="non-terminal residue" evidence="11">
    <location>
        <position position="1"/>
    </location>
</feature>
<keyword evidence="5 9" id="KW-1133">Transmembrane helix</keyword>